<dbReference type="CDD" id="cd08545">
    <property type="entry name" value="YcnI_like"/>
    <property type="match status" value="1"/>
</dbReference>
<keyword evidence="2" id="KW-1133">Transmembrane helix</keyword>
<evidence type="ECO:0000256" key="1">
    <source>
        <dbReference type="SAM" id="MobiDB-lite"/>
    </source>
</evidence>
<dbReference type="EMBL" id="JAWLKA010000047">
    <property type="protein sequence ID" value="MDV6286817.1"/>
    <property type="molecule type" value="Genomic_DNA"/>
</dbReference>
<keyword evidence="5" id="KW-1185">Reference proteome</keyword>
<dbReference type="Proteomes" id="UP001185737">
    <property type="component" value="Unassembled WGS sequence"/>
</dbReference>
<evidence type="ECO:0000313" key="4">
    <source>
        <dbReference type="EMBL" id="MDV6286817.1"/>
    </source>
</evidence>
<dbReference type="InterPro" id="IPR038507">
    <property type="entry name" value="YcnI-like_sf"/>
</dbReference>
<name>A0ABU4CU42_RHOJO</name>
<accession>A0ABU4CU42</accession>
<gene>
    <name evidence="4" type="ORF">R3Q59_40790</name>
</gene>
<proteinExistence type="predicted"/>
<organism evidence="4 5">
    <name type="scientific">Rhodococcus jostii</name>
    <dbReference type="NCBI Taxonomy" id="132919"/>
    <lineage>
        <taxon>Bacteria</taxon>
        <taxon>Bacillati</taxon>
        <taxon>Actinomycetota</taxon>
        <taxon>Actinomycetes</taxon>
        <taxon>Mycobacteriales</taxon>
        <taxon>Nocardiaceae</taxon>
        <taxon>Rhodococcus</taxon>
    </lineage>
</organism>
<protein>
    <submittedName>
        <fullName evidence="4">YcnI family protein</fullName>
    </submittedName>
</protein>
<dbReference type="Pfam" id="PF07987">
    <property type="entry name" value="DUF1775"/>
    <property type="match status" value="1"/>
</dbReference>
<sequence length="252" mass="26022">MSNNKNVNIGHQWSAIARRVAAVTALGGMALMGFVAPAAAHVHVESGEQLAKGGYGVVRLIVPTESDEASTVGLTITVPEGVDLTSARTLPIPGWTATVEREQSGDGERVSRIRWQAADPANGLKASEFGVFTLSAGPWPEDTDSVPLPSEQIYSDGSVVSWNEVAVNAGIEPEHPAPVVALAEGVGHGDGHGGTTDSASADETHADGTDHATENDSTGWLWRTIAVVALALSLGATVAVIALVRRGHATQS</sequence>
<comment type="caution">
    <text evidence="4">The sequence shown here is derived from an EMBL/GenBank/DDBJ whole genome shotgun (WGS) entry which is preliminary data.</text>
</comment>
<keyword evidence="2" id="KW-0472">Membrane</keyword>
<feature type="region of interest" description="Disordered" evidence="1">
    <location>
        <begin position="184"/>
        <end position="215"/>
    </location>
</feature>
<evidence type="ECO:0000256" key="2">
    <source>
        <dbReference type="SAM" id="Phobius"/>
    </source>
</evidence>
<feature type="domain" description="YncI copper-binding" evidence="3">
    <location>
        <begin position="41"/>
        <end position="182"/>
    </location>
</feature>
<feature type="compositionally biased region" description="Basic and acidic residues" evidence="1">
    <location>
        <begin position="202"/>
        <end position="214"/>
    </location>
</feature>
<evidence type="ECO:0000313" key="5">
    <source>
        <dbReference type="Proteomes" id="UP001185737"/>
    </source>
</evidence>
<dbReference type="RefSeq" id="WP_317571799.1">
    <property type="nucleotide sequence ID" value="NZ_JAWLKA010000047.1"/>
</dbReference>
<evidence type="ECO:0000259" key="3">
    <source>
        <dbReference type="Pfam" id="PF07987"/>
    </source>
</evidence>
<keyword evidence="2" id="KW-0812">Transmembrane</keyword>
<dbReference type="InterPro" id="IPR012533">
    <property type="entry name" value="YcnI-copper_dom"/>
</dbReference>
<dbReference type="Gene3D" id="2.60.40.2230">
    <property type="entry name" value="Uncharacterised protein YcnI-like PF07987, DUF1775"/>
    <property type="match status" value="1"/>
</dbReference>
<feature type="transmembrane region" description="Helical" evidence="2">
    <location>
        <begin position="220"/>
        <end position="244"/>
    </location>
</feature>
<reference evidence="4 5" key="1">
    <citation type="submission" date="2023-10" db="EMBL/GenBank/DDBJ databases">
        <title>Development of a sustainable strategy for remediation of hydrocarbon-contaminated territories based on the waste exchange concept.</title>
        <authorList>
            <person name="Krivoruchko A."/>
        </authorList>
    </citation>
    <scope>NUCLEOTIDE SEQUENCE [LARGE SCALE GENOMIC DNA]</scope>
    <source>
        <strain evidence="4 5">IEGM 60</strain>
    </source>
</reference>